<keyword evidence="3" id="KW-1185">Reference proteome</keyword>
<accession>A0AAQ4DIH0</accession>
<feature type="non-terminal residue" evidence="2">
    <location>
        <position position="1"/>
    </location>
</feature>
<reference evidence="2 3" key="1">
    <citation type="journal article" date="2023" name="Arcadia Sci">
        <title>De novo assembly of a long-read Amblyomma americanum tick genome.</title>
        <authorList>
            <person name="Chou S."/>
            <person name="Poskanzer K.E."/>
            <person name="Rollins M."/>
            <person name="Thuy-Boun P.S."/>
        </authorList>
    </citation>
    <scope>NUCLEOTIDE SEQUENCE [LARGE SCALE GENOMIC DNA]</scope>
    <source>
        <strain evidence="2">F_SG_1</strain>
        <tissue evidence="2">Salivary glands</tissue>
    </source>
</reference>
<dbReference type="Proteomes" id="UP001321473">
    <property type="component" value="Unassembled WGS sequence"/>
</dbReference>
<protein>
    <submittedName>
        <fullName evidence="2">Uncharacterized protein</fullName>
    </submittedName>
</protein>
<dbReference type="AlphaFoldDB" id="A0AAQ4DIH0"/>
<proteinExistence type="predicted"/>
<evidence type="ECO:0000256" key="1">
    <source>
        <dbReference type="SAM" id="MobiDB-lite"/>
    </source>
</evidence>
<comment type="caution">
    <text evidence="2">The sequence shown here is derived from an EMBL/GenBank/DDBJ whole genome shotgun (WGS) entry which is preliminary data.</text>
</comment>
<evidence type="ECO:0000313" key="2">
    <source>
        <dbReference type="EMBL" id="KAK8762260.1"/>
    </source>
</evidence>
<name>A0AAQ4DIH0_AMBAM</name>
<feature type="region of interest" description="Disordered" evidence="1">
    <location>
        <begin position="13"/>
        <end position="49"/>
    </location>
</feature>
<dbReference type="EMBL" id="JARKHS020030287">
    <property type="protein sequence ID" value="KAK8762260.1"/>
    <property type="molecule type" value="Genomic_DNA"/>
</dbReference>
<organism evidence="2 3">
    <name type="scientific">Amblyomma americanum</name>
    <name type="common">Lone star tick</name>
    <dbReference type="NCBI Taxonomy" id="6943"/>
    <lineage>
        <taxon>Eukaryota</taxon>
        <taxon>Metazoa</taxon>
        <taxon>Ecdysozoa</taxon>
        <taxon>Arthropoda</taxon>
        <taxon>Chelicerata</taxon>
        <taxon>Arachnida</taxon>
        <taxon>Acari</taxon>
        <taxon>Parasitiformes</taxon>
        <taxon>Ixodida</taxon>
        <taxon>Ixodoidea</taxon>
        <taxon>Ixodidae</taxon>
        <taxon>Amblyomminae</taxon>
        <taxon>Amblyomma</taxon>
    </lineage>
</organism>
<gene>
    <name evidence="2" type="ORF">V5799_026473</name>
</gene>
<evidence type="ECO:0000313" key="3">
    <source>
        <dbReference type="Proteomes" id="UP001321473"/>
    </source>
</evidence>
<feature type="compositionally biased region" description="Acidic residues" evidence="1">
    <location>
        <begin position="21"/>
        <end position="39"/>
    </location>
</feature>
<sequence>VLRDLVMVQRAAKAQYGDAAAGDESDTDDDDDNSDELEEPDRGQPYPMGVGRGCVVVPRAAGESGGLCHLFSVCCFIVRSLLPPQTLRLEPL</sequence>